<dbReference type="PANTHER" id="PTHR25462">
    <property type="entry name" value="BONUS, ISOFORM C-RELATED"/>
    <property type="match status" value="1"/>
</dbReference>
<evidence type="ECO:0000259" key="3">
    <source>
        <dbReference type="PROSITE" id="PS50119"/>
    </source>
</evidence>
<keyword evidence="1" id="KW-0479">Metal-binding</keyword>
<dbReference type="InterPro" id="IPR047153">
    <property type="entry name" value="TRIM45/56/19-like"/>
</dbReference>
<dbReference type="SUPFAM" id="SSF57845">
    <property type="entry name" value="B-box zinc-binding domain"/>
    <property type="match status" value="1"/>
</dbReference>
<protein>
    <submittedName>
        <fullName evidence="5">Uncharacterized protein LOC111114087</fullName>
    </submittedName>
</protein>
<evidence type="ECO:0000313" key="4">
    <source>
        <dbReference type="Proteomes" id="UP000694844"/>
    </source>
</evidence>
<dbReference type="PROSITE" id="PS50119">
    <property type="entry name" value="ZF_BBOX"/>
    <property type="match status" value="1"/>
</dbReference>
<dbReference type="GeneID" id="111114087"/>
<keyword evidence="1" id="KW-0862">Zinc</keyword>
<dbReference type="PANTHER" id="PTHR25462:SF296">
    <property type="entry name" value="MEIOTIC P26, ISOFORM F"/>
    <property type="match status" value="1"/>
</dbReference>
<dbReference type="KEGG" id="cvn:111114087"/>
<reference evidence="5" key="1">
    <citation type="submission" date="2025-08" db="UniProtKB">
        <authorList>
            <consortium name="RefSeq"/>
        </authorList>
    </citation>
    <scope>IDENTIFICATION</scope>
    <source>
        <tissue evidence="5">Whole sample</tissue>
    </source>
</reference>
<dbReference type="Pfam" id="PF00643">
    <property type="entry name" value="zf-B_box"/>
    <property type="match status" value="1"/>
</dbReference>
<keyword evidence="4" id="KW-1185">Reference proteome</keyword>
<dbReference type="InterPro" id="IPR000315">
    <property type="entry name" value="Znf_B-box"/>
</dbReference>
<dbReference type="Proteomes" id="UP000694844">
    <property type="component" value="Chromosome 9"/>
</dbReference>
<gene>
    <name evidence="5" type="primary">LOC111114087</name>
</gene>
<proteinExistence type="predicted"/>
<dbReference type="RefSeq" id="XP_022308081.1">
    <property type="nucleotide sequence ID" value="XM_022452373.1"/>
</dbReference>
<accession>A0A8B8BZ19</accession>
<feature type="coiled-coil region" evidence="2">
    <location>
        <begin position="72"/>
        <end position="164"/>
    </location>
</feature>
<dbReference type="Gene3D" id="2.120.10.30">
    <property type="entry name" value="TolB, C-terminal domain"/>
    <property type="match status" value="1"/>
</dbReference>
<evidence type="ECO:0000256" key="1">
    <source>
        <dbReference type="PROSITE-ProRule" id="PRU00024"/>
    </source>
</evidence>
<dbReference type="AlphaFoldDB" id="A0A8B8BZ19"/>
<dbReference type="CDD" id="cd00021">
    <property type="entry name" value="Bbox_SF"/>
    <property type="match status" value="1"/>
</dbReference>
<keyword evidence="1" id="KW-0863">Zinc-finger</keyword>
<name>A0A8B8BZ19_CRAVI</name>
<dbReference type="InterPro" id="IPR011042">
    <property type="entry name" value="6-blade_b-propeller_TolB-like"/>
</dbReference>
<dbReference type="SUPFAM" id="SSF63829">
    <property type="entry name" value="Calcium-dependent phosphotriesterase"/>
    <property type="match status" value="1"/>
</dbReference>
<evidence type="ECO:0000313" key="5">
    <source>
        <dbReference type="RefSeq" id="XP_022308081.1"/>
    </source>
</evidence>
<evidence type="ECO:0000256" key="2">
    <source>
        <dbReference type="SAM" id="Coils"/>
    </source>
</evidence>
<dbReference type="Gene3D" id="3.30.160.60">
    <property type="entry name" value="Classic Zinc Finger"/>
    <property type="match status" value="1"/>
</dbReference>
<feature type="domain" description="B box-type" evidence="3">
    <location>
        <begin position="15"/>
        <end position="56"/>
    </location>
</feature>
<dbReference type="GO" id="GO:0008270">
    <property type="term" value="F:zinc ion binding"/>
    <property type="evidence" value="ECO:0007669"/>
    <property type="project" value="UniProtKB-KW"/>
</dbReference>
<keyword evidence="2" id="KW-0175">Coiled coil</keyword>
<organism evidence="4 5">
    <name type="scientific">Crassostrea virginica</name>
    <name type="common">Eastern oyster</name>
    <dbReference type="NCBI Taxonomy" id="6565"/>
    <lineage>
        <taxon>Eukaryota</taxon>
        <taxon>Metazoa</taxon>
        <taxon>Spiralia</taxon>
        <taxon>Lophotrochozoa</taxon>
        <taxon>Mollusca</taxon>
        <taxon>Bivalvia</taxon>
        <taxon>Autobranchia</taxon>
        <taxon>Pteriomorphia</taxon>
        <taxon>Ostreida</taxon>
        <taxon>Ostreoidea</taxon>
        <taxon>Ostreidae</taxon>
        <taxon>Crassostrea</taxon>
    </lineage>
</organism>
<sequence>MAEKEEECILETPQEHILMCEKHDLMPIDITCEDCEEFICSKCVKEAHKEHNWITIPTAATLRTRGLLKAMKKIEKEDIQQIEEHIQKASQQMEENKNRCESQALKLQKHYDVIVGKLDKIKKQHEKVLRDCLERKNADVSNVKSSLEEKKKKVLQHVKSLKEIDSGMTDIILIKTHRELTKLLFTEVDDKQKSDFLLRHESGDINEAVLESMMGQTFDAEQITVTETDSFQLGDKAIIVLEAMDEDTCLLTDNKSPYFEQVKKRGKKEKQFSVVVGGVCVIDNSDVFVTDWKNMSVSRLSPSGSVSTVFSTDPLIPLGICQTMDGGLLVTLIDTEPGLYQPNSDSRRLVRHVTLTGDVIREYEYQEDGQTRLFTWPDRVTQNGNTDICVINRTSNSTSELLIFSYSGSLKSLYSAQDQGQKYKLTDVVCDSYCQIIVSELLSSSVHLLSPDGKFMRYLLTENQVKMPTVMSLKKSTLWVGEQKGFVKVFRYKP</sequence>